<feature type="compositionally biased region" description="Low complexity" evidence="1">
    <location>
        <begin position="63"/>
        <end position="74"/>
    </location>
</feature>
<feature type="compositionally biased region" description="Polar residues" evidence="1">
    <location>
        <begin position="228"/>
        <end position="250"/>
    </location>
</feature>
<name>A0A7W9H7G4_9ACTN</name>
<feature type="compositionally biased region" description="Basic and acidic residues" evidence="1">
    <location>
        <begin position="252"/>
        <end position="270"/>
    </location>
</feature>
<gene>
    <name evidence="2" type="ORF">HDA41_005006</name>
</gene>
<dbReference type="RefSeq" id="WP_184987312.1">
    <property type="nucleotide sequence ID" value="NZ_JACHNE010000001.1"/>
</dbReference>
<dbReference type="EMBL" id="JACHNE010000001">
    <property type="protein sequence ID" value="MBB5797042.1"/>
    <property type="molecule type" value="Genomic_DNA"/>
</dbReference>
<accession>A0A7W9H7G4</accession>
<dbReference type="AlphaFoldDB" id="A0A7W9H7G4"/>
<keyword evidence="3" id="KW-1185">Reference proteome</keyword>
<evidence type="ECO:0000313" key="3">
    <source>
        <dbReference type="Proteomes" id="UP000590647"/>
    </source>
</evidence>
<protein>
    <submittedName>
        <fullName evidence="2">Uncharacterized protein</fullName>
    </submittedName>
</protein>
<reference evidence="2 3" key="1">
    <citation type="submission" date="2020-08" db="EMBL/GenBank/DDBJ databases">
        <title>Sequencing the genomes of 1000 actinobacteria strains.</title>
        <authorList>
            <person name="Klenk H.-P."/>
        </authorList>
    </citation>
    <scope>NUCLEOTIDE SEQUENCE [LARGE SCALE GENOMIC DNA]</scope>
    <source>
        <strain evidence="2 3">DSM 40084</strain>
    </source>
</reference>
<sequence>MSWSAALPGAAVRMPRTAAGWRALQVALLVGGVLAIGLLCGERAYAADGVRVLTHGTAGRIDSPGPRSVSGVGSAPLAGADAGAVGERVVRTAGDTGGVASQGLESAQPKEPPSSSSSSSPSPPLPKLPDLPDLPDLPALPKLPVLPDLPTPPELPVLRDLPGPPLPSHPLPTPATAGPQPVGTAPTPADAPVTVGRTGGAEAVAAKPDTVVRGAEHRAASSAEAVGHTSSAKPVGHTSSAKPLSHTSSAEHLGHIRSTDRVSRTRRADHVGPSSAHVGHGPGGQGAAGRSDGTLGNRSTADNSSPRHGDPHAVTLSHRARLRLLPGVAARFCAAGTRDNSHRDVPVFPG</sequence>
<comment type="caution">
    <text evidence="2">The sequence shown here is derived from an EMBL/GenBank/DDBJ whole genome shotgun (WGS) entry which is preliminary data.</text>
</comment>
<evidence type="ECO:0000256" key="1">
    <source>
        <dbReference type="SAM" id="MobiDB-lite"/>
    </source>
</evidence>
<feature type="compositionally biased region" description="Polar residues" evidence="1">
    <location>
        <begin position="294"/>
        <end position="304"/>
    </location>
</feature>
<feature type="compositionally biased region" description="Low complexity" evidence="1">
    <location>
        <begin position="134"/>
        <end position="146"/>
    </location>
</feature>
<organism evidence="2 3">
    <name type="scientific">Streptomyces caelestis</name>
    <dbReference type="NCBI Taxonomy" id="36816"/>
    <lineage>
        <taxon>Bacteria</taxon>
        <taxon>Bacillati</taxon>
        <taxon>Actinomycetota</taxon>
        <taxon>Actinomycetes</taxon>
        <taxon>Kitasatosporales</taxon>
        <taxon>Streptomycetaceae</taxon>
        <taxon>Streptomyces</taxon>
    </lineage>
</organism>
<feature type="compositionally biased region" description="Pro residues" evidence="1">
    <location>
        <begin position="162"/>
        <end position="173"/>
    </location>
</feature>
<feature type="region of interest" description="Disordered" evidence="1">
    <location>
        <begin position="57"/>
        <end position="83"/>
    </location>
</feature>
<feature type="region of interest" description="Disordered" evidence="1">
    <location>
        <begin position="95"/>
        <end position="312"/>
    </location>
</feature>
<dbReference type="Proteomes" id="UP000590647">
    <property type="component" value="Unassembled WGS sequence"/>
</dbReference>
<evidence type="ECO:0000313" key="2">
    <source>
        <dbReference type="EMBL" id="MBB5797042.1"/>
    </source>
</evidence>
<proteinExistence type="predicted"/>